<gene>
    <name evidence="1" type="ORF">NEOCIP111885_03730</name>
</gene>
<evidence type="ECO:0000313" key="1">
    <source>
        <dbReference type="EMBL" id="CAG9609987.1"/>
    </source>
</evidence>
<protein>
    <submittedName>
        <fullName evidence="1">Uncharacterized protein</fullName>
    </submittedName>
</protein>
<name>A0A9C7LC82_9BACI</name>
<dbReference type="EMBL" id="CAKJTG010000026">
    <property type="protein sequence ID" value="CAG9609987.1"/>
    <property type="molecule type" value="Genomic_DNA"/>
</dbReference>
<dbReference type="Proteomes" id="UP000789845">
    <property type="component" value="Unassembled WGS sequence"/>
</dbReference>
<proteinExistence type="predicted"/>
<evidence type="ECO:0000313" key="2">
    <source>
        <dbReference type="Proteomes" id="UP000789845"/>
    </source>
</evidence>
<sequence length="97" mass="11417">MNTQIQMVIQYEVNEDFHHQYKEAIHHIISNLHAFEAHQIQLNESQNKVIETFQVPTESHYYALKKLRKSKNHSLFGCLDPFIKGGLQQISCYGLKF</sequence>
<organism evidence="1 2">
    <name type="scientific">Pseudoneobacillus rhizosphaerae</name>
    <dbReference type="NCBI Taxonomy" id="2880968"/>
    <lineage>
        <taxon>Bacteria</taxon>
        <taxon>Bacillati</taxon>
        <taxon>Bacillota</taxon>
        <taxon>Bacilli</taxon>
        <taxon>Bacillales</taxon>
        <taxon>Bacillaceae</taxon>
        <taxon>Pseudoneobacillus</taxon>
    </lineage>
</organism>
<dbReference type="RefSeq" id="WP_230498213.1">
    <property type="nucleotide sequence ID" value="NZ_CAKJTG010000026.1"/>
</dbReference>
<dbReference type="AlphaFoldDB" id="A0A9C7LC82"/>
<reference evidence="1" key="1">
    <citation type="submission" date="2021-10" db="EMBL/GenBank/DDBJ databases">
        <authorList>
            <person name="Criscuolo A."/>
        </authorList>
    </citation>
    <scope>NUCLEOTIDE SEQUENCE</scope>
    <source>
        <strain evidence="1">CIP111885</strain>
    </source>
</reference>
<comment type="caution">
    <text evidence="1">The sequence shown here is derived from an EMBL/GenBank/DDBJ whole genome shotgun (WGS) entry which is preliminary data.</text>
</comment>
<accession>A0A9C7LC82</accession>
<keyword evidence="2" id="KW-1185">Reference proteome</keyword>